<comment type="similarity">
    <text evidence="2">Belongs to the TspO/BZRP family.</text>
</comment>
<dbReference type="InterPro" id="IPR004307">
    <property type="entry name" value="TspO_MBR"/>
</dbReference>
<evidence type="ECO:0000313" key="9">
    <source>
        <dbReference type="Proteomes" id="UP000825935"/>
    </source>
</evidence>
<evidence type="ECO:0000256" key="6">
    <source>
        <dbReference type="SAM" id="MobiDB-lite"/>
    </source>
</evidence>
<keyword evidence="4 7" id="KW-1133">Transmembrane helix</keyword>
<dbReference type="PANTHER" id="PTHR10057">
    <property type="entry name" value="PERIPHERAL-TYPE BENZODIAZEPINE RECEPTOR"/>
    <property type="match status" value="1"/>
</dbReference>
<comment type="subcellular location">
    <subcellularLocation>
        <location evidence="1">Membrane</location>
        <topology evidence="1">Multi-pass membrane protein</topology>
    </subcellularLocation>
</comment>
<dbReference type="AlphaFoldDB" id="A0A8T2UZX2"/>
<evidence type="ECO:0000313" key="8">
    <source>
        <dbReference type="EMBL" id="KAH7439034.1"/>
    </source>
</evidence>
<keyword evidence="5 7" id="KW-0472">Membrane</keyword>
<keyword evidence="3 7" id="KW-0812">Transmembrane</keyword>
<evidence type="ECO:0000256" key="4">
    <source>
        <dbReference type="ARBA" id="ARBA00022989"/>
    </source>
</evidence>
<dbReference type="GO" id="GO:0016020">
    <property type="term" value="C:membrane"/>
    <property type="evidence" value="ECO:0007669"/>
    <property type="project" value="UniProtKB-SubCell"/>
</dbReference>
<evidence type="ECO:0000256" key="7">
    <source>
        <dbReference type="SAM" id="Phobius"/>
    </source>
</evidence>
<dbReference type="EMBL" id="CM035409">
    <property type="protein sequence ID" value="KAH7439034.1"/>
    <property type="molecule type" value="Genomic_DNA"/>
</dbReference>
<comment type="caution">
    <text evidence="8">The sequence shown here is derived from an EMBL/GenBank/DDBJ whole genome shotgun (WGS) entry which is preliminary data.</text>
</comment>
<evidence type="ECO:0000256" key="5">
    <source>
        <dbReference type="ARBA" id="ARBA00023136"/>
    </source>
</evidence>
<dbReference type="EMBL" id="CM035409">
    <property type="protein sequence ID" value="KAH7439035.1"/>
    <property type="molecule type" value="Genomic_DNA"/>
</dbReference>
<evidence type="ECO:0008006" key="10">
    <source>
        <dbReference type="Google" id="ProtNLM"/>
    </source>
</evidence>
<reference evidence="8" key="1">
    <citation type="submission" date="2021-08" db="EMBL/GenBank/DDBJ databases">
        <title>WGS assembly of Ceratopteris richardii.</title>
        <authorList>
            <person name="Marchant D.B."/>
            <person name="Chen G."/>
            <person name="Jenkins J."/>
            <person name="Shu S."/>
            <person name="Leebens-Mack J."/>
            <person name="Grimwood J."/>
            <person name="Schmutz J."/>
            <person name="Soltis P."/>
            <person name="Soltis D."/>
            <person name="Chen Z.-H."/>
        </authorList>
    </citation>
    <scope>NUCLEOTIDE SEQUENCE</scope>
    <source>
        <strain evidence="8">Whitten #5841</strain>
        <tissue evidence="8">Leaf</tissue>
    </source>
</reference>
<dbReference type="Pfam" id="PF03073">
    <property type="entry name" value="TspO_MBR"/>
    <property type="match status" value="1"/>
</dbReference>
<feature type="region of interest" description="Disordered" evidence="6">
    <location>
        <begin position="1"/>
        <end position="20"/>
    </location>
</feature>
<feature type="transmembrane region" description="Helical" evidence="7">
    <location>
        <begin position="163"/>
        <end position="184"/>
    </location>
</feature>
<dbReference type="GO" id="GO:0033013">
    <property type="term" value="P:tetrapyrrole metabolic process"/>
    <property type="evidence" value="ECO:0007669"/>
    <property type="project" value="UniProtKB-ARBA"/>
</dbReference>
<proteinExistence type="inferred from homology"/>
<dbReference type="PANTHER" id="PTHR10057:SF0">
    <property type="entry name" value="TRANSLOCATOR PROTEIN"/>
    <property type="match status" value="1"/>
</dbReference>
<accession>A0A8T2UZX2</accession>
<feature type="compositionally biased region" description="Polar residues" evidence="6">
    <location>
        <begin position="1"/>
        <end position="11"/>
    </location>
</feature>
<gene>
    <name evidence="8" type="ORF">KP509_04G042000</name>
</gene>
<keyword evidence="9" id="KW-1185">Reference proteome</keyword>
<evidence type="ECO:0000256" key="3">
    <source>
        <dbReference type="ARBA" id="ARBA00022692"/>
    </source>
</evidence>
<feature type="transmembrane region" description="Helical" evidence="7">
    <location>
        <begin position="110"/>
        <end position="130"/>
    </location>
</feature>
<dbReference type="OrthoDB" id="10484311at2759"/>
<feature type="transmembrane region" description="Helical" evidence="7">
    <location>
        <begin position="36"/>
        <end position="58"/>
    </location>
</feature>
<dbReference type="CDD" id="cd15904">
    <property type="entry name" value="TSPO_MBR"/>
    <property type="match status" value="1"/>
</dbReference>
<organism evidence="8 9">
    <name type="scientific">Ceratopteris richardii</name>
    <name type="common">Triangle waterfern</name>
    <dbReference type="NCBI Taxonomy" id="49495"/>
    <lineage>
        <taxon>Eukaryota</taxon>
        <taxon>Viridiplantae</taxon>
        <taxon>Streptophyta</taxon>
        <taxon>Embryophyta</taxon>
        <taxon>Tracheophyta</taxon>
        <taxon>Polypodiopsida</taxon>
        <taxon>Polypodiidae</taxon>
        <taxon>Polypodiales</taxon>
        <taxon>Pteridineae</taxon>
        <taxon>Pteridaceae</taxon>
        <taxon>Parkerioideae</taxon>
        <taxon>Ceratopteris</taxon>
    </lineage>
</organism>
<dbReference type="Gene3D" id="1.20.1260.100">
    <property type="entry name" value="TspO/MBR protein"/>
    <property type="match status" value="1"/>
</dbReference>
<sequence>MRRSIHSQSHITEPHQVSRPKQKNIMRRTIDYITELSLCIIVPTLCGATVIGSVVPSIQNPPLLKKPGWVMVDHEQGLLYVIAMAIYVMMGCAIFVAYEFGSPFKKKTLLGLYIVQLSLNLLWLLLAFGMQNVEGALVDSVLLLISVILCTQQFGIAHKISGYLMLPYSICTHVLVAYSTHLYVLNRKAI</sequence>
<evidence type="ECO:0000256" key="2">
    <source>
        <dbReference type="ARBA" id="ARBA00007524"/>
    </source>
</evidence>
<dbReference type="InterPro" id="IPR038330">
    <property type="entry name" value="TspO/MBR-related_sf"/>
</dbReference>
<feature type="transmembrane region" description="Helical" evidence="7">
    <location>
        <begin position="78"/>
        <end position="98"/>
    </location>
</feature>
<evidence type="ECO:0000256" key="1">
    <source>
        <dbReference type="ARBA" id="ARBA00004141"/>
    </source>
</evidence>
<dbReference type="Proteomes" id="UP000825935">
    <property type="component" value="Chromosome 4"/>
</dbReference>
<protein>
    <recommendedName>
        <fullName evidence="10">Translocator protein</fullName>
    </recommendedName>
</protein>
<name>A0A8T2UZX2_CERRI</name>